<dbReference type="HAMAP" id="MF_01659">
    <property type="entry name" value="MenD"/>
    <property type="match status" value="1"/>
</dbReference>
<dbReference type="Pfam" id="PF02776">
    <property type="entry name" value="TPP_enzyme_N"/>
    <property type="match status" value="1"/>
</dbReference>
<proteinExistence type="inferred from homology"/>
<dbReference type="InterPro" id="IPR011766">
    <property type="entry name" value="TPP_enzyme_TPP-bd"/>
</dbReference>
<dbReference type="Gene3D" id="3.40.50.970">
    <property type="match status" value="2"/>
</dbReference>
<evidence type="ECO:0000259" key="8">
    <source>
        <dbReference type="Pfam" id="PF02775"/>
    </source>
</evidence>
<comment type="cofactor">
    <cofactor evidence="7">
        <name>Mg(2+)</name>
        <dbReference type="ChEBI" id="CHEBI:18420"/>
    </cofactor>
    <cofactor evidence="7">
        <name>Mn(2+)</name>
        <dbReference type="ChEBI" id="CHEBI:29035"/>
    </cofactor>
</comment>
<keyword evidence="1 7" id="KW-0474">Menaquinone biosynthesis</keyword>
<comment type="pathway">
    <text evidence="7">Quinol/quinone metabolism; menaquinone biosynthesis.</text>
</comment>
<dbReference type="HOGENOM" id="CLU_006051_3_0_9"/>
<keyword evidence="6 7" id="KW-0464">Manganese</keyword>
<dbReference type="UniPathway" id="UPA00079"/>
<comment type="cofactor">
    <cofactor evidence="7">
        <name>thiamine diphosphate</name>
        <dbReference type="ChEBI" id="CHEBI:58937"/>
    </cofactor>
    <text evidence="7">Binds 1 thiamine pyrophosphate per subunit.</text>
</comment>
<feature type="domain" description="Thiamine pyrophosphate enzyme N-terminal TPP-binding" evidence="9">
    <location>
        <begin position="13"/>
        <end position="122"/>
    </location>
</feature>
<evidence type="ECO:0000259" key="10">
    <source>
        <dbReference type="Pfam" id="PF16582"/>
    </source>
</evidence>
<evidence type="ECO:0000313" key="12">
    <source>
        <dbReference type="Proteomes" id="UP000005439"/>
    </source>
</evidence>
<dbReference type="SUPFAM" id="SSF52518">
    <property type="entry name" value="Thiamin diphosphate-binding fold (THDP-binding)"/>
    <property type="match status" value="2"/>
</dbReference>
<dbReference type="GO" id="GO:0030976">
    <property type="term" value="F:thiamine pyrophosphate binding"/>
    <property type="evidence" value="ECO:0007669"/>
    <property type="project" value="UniProtKB-UniRule"/>
</dbReference>
<keyword evidence="5 7" id="KW-0786">Thiamine pyrophosphate</keyword>
<dbReference type="CDD" id="cd07037">
    <property type="entry name" value="TPP_PYR_MenD"/>
    <property type="match status" value="1"/>
</dbReference>
<evidence type="ECO:0000313" key="11">
    <source>
        <dbReference type="EMBL" id="AEW04789.1"/>
    </source>
</evidence>
<gene>
    <name evidence="7" type="primary">menD</name>
    <name evidence="11" type="ordered locus">Sulac_1292</name>
</gene>
<keyword evidence="2 7" id="KW-0808">Transferase</keyword>
<dbReference type="SUPFAM" id="SSF52467">
    <property type="entry name" value="DHS-like NAD/FAD-binding domain"/>
    <property type="match status" value="1"/>
</dbReference>
<dbReference type="PANTHER" id="PTHR42916:SF1">
    <property type="entry name" value="PROTEIN PHYLLO, CHLOROPLASTIC"/>
    <property type="match status" value="1"/>
</dbReference>
<evidence type="ECO:0000256" key="7">
    <source>
        <dbReference type="HAMAP-Rule" id="MF_01659"/>
    </source>
</evidence>
<dbReference type="GO" id="GO:0000287">
    <property type="term" value="F:magnesium ion binding"/>
    <property type="evidence" value="ECO:0007669"/>
    <property type="project" value="UniProtKB-UniRule"/>
</dbReference>
<dbReference type="PANTHER" id="PTHR42916">
    <property type="entry name" value="2-SUCCINYL-5-ENOLPYRUVYL-6-HYDROXY-3-CYCLOHEXENE-1-CARBOXYLATE SYNTHASE"/>
    <property type="match status" value="1"/>
</dbReference>
<evidence type="ECO:0000256" key="1">
    <source>
        <dbReference type="ARBA" id="ARBA00022428"/>
    </source>
</evidence>
<protein>
    <recommendedName>
        <fullName evidence="7">2-succinyl-5-enolpyruvyl-6-hydroxy-3-cyclohexene-1-carboxylate synthase</fullName>
        <shortName evidence="7">SEPHCHC synthase</shortName>
        <ecNumber evidence="7">2.2.1.9</ecNumber>
    </recommendedName>
    <alternativeName>
        <fullName evidence="7">Menaquinone biosynthesis protein MenD</fullName>
    </alternativeName>
</protein>
<comment type="similarity">
    <text evidence="7">Belongs to the TPP enzyme family. MenD subfamily.</text>
</comment>
<evidence type="ECO:0000259" key="9">
    <source>
        <dbReference type="Pfam" id="PF02776"/>
    </source>
</evidence>
<evidence type="ECO:0000256" key="3">
    <source>
        <dbReference type="ARBA" id="ARBA00022723"/>
    </source>
</evidence>
<keyword evidence="12" id="KW-1185">Reference proteome</keyword>
<dbReference type="EC" id="2.2.1.9" evidence="7"/>
<dbReference type="Gene3D" id="3.40.50.1220">
    <property type="entry name" value="TPP-binding domain"/>
    <property type="match status" value="1"/>
</dbReference>
<dbReference type="GO" id="GO:0030145">
    <property type="term" value="F:manganese ion binding"/>
    <property type="evidence" value="ECO:0007669"/>
    <property type="project" value="UniProtKB-UniRule"/>
</dbReference>
<dbReference type="PATRIC" id="fig|679936.5.peg.1355"/>
<dbReference type="Proteomes" id="UP000005439">
    <property type="component" value="Chromosome"/>
</dbReference>
<feature type="domain" description="Menaquinone biosynthesis protein MenD middle" evidence="10">
    <location>
        <begin position="217"/>
        <end position="385"/>
    </location>
</feature>
<comment type="pathway">
    <text evidence="7">Quinol/quinone metabolism; 1,4-dihydroxy-2-naphthoate biosynthesis; 1,4-dihydroxy-2-naphthoate from chorismate: step 2/7.</text>
</comment>
<dbReference type="Pfam" id="PF16582">
    <property type="entry name" value="TPP_enzyme_M_2"/>
    <property type="match status" value="1"/>
</dbReference>
<organism evidence="11 12">
    <name type="scientific">Sulfobacillus acidophilus (strain ATCC 700253 / DSM 10332 / NAL)</name>
    <dbReference type="NCBI Taxonomy" id="679936"/>
    <lineage>
        <taxon>Bacteria</taxon>
        <taxon>Bacillati</taxon>
        <taxon>Bacillota</taxon>
        <taxon>Clostridia</taxon>
        <taxon>Eubacteriales</taxon>
        <taxon>Clostridiales Family XVII. Incertae Sedis</taxon>
        <taxon>Sulfobacillus</taxon>
    </lineage>
</organism>
<dbReference type="InterPro" id="IPR029035">
    <property type="entry name" value="DHS-like_NAD/FAD-binding_dom"/>
</dbReference>
<dbReference type="GO" id="GO:0009234">
    <property type="term" value="P:menaquinone biosynthetic process"/>
    <property type="evidence" value="ECO:0007669"/>
    <property type="project" value="UniProtKB-UniRule"/>
</dbReference>
<accession>G8TVU5</accession>
<comment type="function">
    <text evidence="7">Catalyzes the thiamine diphosphate-dependent decarboxylation of 2-oxoglutarate and the subsequent addition of the resulting succinic semialdehyde-thiamine pyrophosphate anion to isochorismate to yield 2-succinyl-5-enolpyruvyl-6-hydroxy-3-cyclohexene-1-carboxylate (SEPHCHC).</text>
</comment>
<dbReference type="EMBL" id="CP003179">
    <property type="protein sequence ID" value="AEW04789.1"/>
    <property type="molecule type" value="Genomic_DNA"/>
</dbReference>
<keyword evidence="3 7" id="KW-0479">Metal-binding</keyword>
<sequence>MNNPGTRAPLGQFIATLAQAGVEQVVIAPGSRSTPLAVLFYESAVKPWVLFDERSAGFFALGLAKATQKPVAIVCTSGTAAANLLPAVVEARLSRVPLIVLTADRPRELRDVGAAQTIDQVRLYGSHAKWFQDLPSPGGPVEVTGYYAQVAARAAAIATAAPRGPVHINFPLREPLLPWGDASDRPFDYVHVTQAQAPMPDQEGWIEEAPGWLAPPRHGIVILGPESPVLSEAVLRRLLQRGWPVLADPLAPARRTPGTITRYDAFLRVVKDHIAKPDVVIQLGSPPTSKVLNQWLQHVPWVLLDDALEFRQPDPHPVWAITGDPSATVRALTDRWPRQDPEWTALWQTWEDRTAQALPAIFGELPERFEARLFHALPEWLTAQDFRHPLFIANSMPIRDLDSFSGPLPVSVYGNRGANGIDGLISTALGVSAAQGDVIAVVGDLAFYHDMNGLLAAAQHHLNALIIVINNQGGGIFSFLSQKDLPEAVFEPLFGTPHQLDFSGAATIYGGRYRRVDTLGGLKKAWDEWLFAPGLRVIEWRTLPRPANVQWHEIVWSRLKEVLPDARDR</sequence>
<comment type="catalytic activity">
    <reaction evidence="7">
        <text>isochorismate + 2-oxoglutarate + H(+) = 5-enolpyruvoyl-6-hydroxy-2-succinyl-cyclohex-3-ene-1-carboxylate + CO2</text>
        <dbReference type="Rhea" id="RHEA:25593"/>
        <dbReference type="ChEBI" id="CHEBI:15378"/>
        <dbReference type="ChEBI" id="CHEBI:16526"/>
        <dbReference type="ChEBI" id="CHEBI:16810"/>
        <dbReference type="ChEBI" id="CHEBI:29780"/>
        <dbReference type="ChEBI" id="CHEBI:58818"/>
        <dbReference type="EC" id="2.2.1.9"/>
    </reaction>
</comment>
<dbReference type="Pfam" id="PF02775">
    <property type="entry name" value="TPP_enzyme_C"/>
    <property type="match status" value="1"/>
</dbReference>
<dbReference type="GO" id="GO:0070204">
    <property type="term" value="F:2-succinyl-5-enolpyruvyl-6-hydroxy-3-cyclohexene-1-carboxylic-acid synthase activity"/>
    <property type="evidence" value="ECO:0007669"/>
    <property type="project" value="UniProtKB-UniRule"/>
</dbReference>
<evidence type="ECO:0000256" key="5">
    <source>
        <dbReference type="ARBA" id="ARBA00023052"/>
    </source>
</evidence>
<dbReference type="InterPro" id="IPR004433">
    <property type="entry name" value="MenaQ_synth_MenD"/>
</dbReference>
<dbReference type="AlphaFoldDB" id="G8TVU5"/>
<evidence type="ECO:0000256" key="2">
    <source>
        <dbReference type="ARBA" id="ARBA00022679"/>
    </source>
</evidence>
<evidence type="ECO:0000256" key="6">
    <source>
        <dbReference type="ARBA" id="ARBA00023211"/>
    </source>
</evidence>
<reference evidence="12" key="1">
    <citation type="submission" date="2011-12" db="EMBL/GenBank/DDBJ databases">
        <title>The complete genome of chromosome of Sulfobacillus acidophilus DSM 10332.</title>
        <authorList>
            <person name="Lucas S."/>
            <person name="Han J."/>
            <person name="Lapidus A."/>
            <person name="Bruce D."/>
            <person name="Goodwin L."/>
            <person name="Pitluck S."/>
            <person name="Peters L."/>
            <person name="Kyrpides N."/>
            <person name="Mavromatis K."/>
            <person name="Ivanova N."/>
            <person name="Mikhailova N."/>
            <person name="Chertkov O."/>
            <person name="Saunders E."/>
            <person name="Detter J.C."/>
            <person name="Tapia R."/>
            <person name="Han C."/>
            <person name="Land M."/>
            <person name="Hauser L."/>
            <person name="Markowitz V."/>
            <person name="Cheng J.-F."/>
            <person name="Hugenholtz P."/>
            <person name="Woyke T."/>
            <person name="Wu D."/>
            <person name="Pukall R."/>
            <person name="Gehrich-Schroeter G."/>
            <person name="Schneider S."/>
            <person name="Klenk H.-P."/>
            <person name="Eisen J.A."/>
        </authorList>
    </citation>
    <scope>NUCLEOTIDE SEQUENCE [LARGE SCALE GENOMIC DNA]</scope>
    <source>
        <strain evidence="12">ATCC 700253 / DSM 10332 / NAL</strain>
    </source>
</reference>
<dbReference type="InterPro" id="IPR029061">
    <property type="entry name" value="THDP-binding"/>
</dbReference>
<dbReference type="InterPro" id="IPR012001">
    <property type="entry name" value="Thiamin_PyroP_enz_TPP-bd_dom"/>
</dbReference>
<comment type="subunit">
    <text evidence="7">Homodimer.</text>
</comment>
<dbReference type="UniPathway" id="UPA01057">
    <property type="reaction ID" value="UER00164"/>
</dbReference>
<keyword evidence="4 7" id="KW-0460">Magnesium</keyword>
<dbReference type="KEGG" id="sap:Sulac_1292"/>
<reference evidence="11 12" key="2">
    <citation type="journal article" date="2012" name="Stand. Genomic Sci.">
        <title>Complete genome sequence of the moderately thermophilic mineral-sulfide-oxidizing firmicute Sulfobacillus acidophilus type strain (NAL(T)).</title>
        <authorList>
            <person name="Anderson I."/>
            <person name="Chertkov O."/>
            <person name="Chen A."/>
            <person name="Saunders E."/>
            <person name="Lapidus A."/>
            <person name="Nolan M."/>
            <person name="Lucas S."/>
            <person name="Hammon N."/>
            <person name="Deshpande S."/>
            <person name="Cheng J.F."/>
            <person name="Han C."/>
            <person name="Tapia R."/>
            <person name="Goodwin L.A."/>
            <person name="Pitluck S."/>
            <person name="Liolios K."/>
            <person name="Pagani I."/>
            <person name="Ivanova N."/>
            <person name="Mikhailova N."/>
            <person name="Pati A."/>
            <person name="Palaniappan K."/>
            <person name="Land M."/>
            <person name="Pan C."/>
            <person name="Rohde M."/>
            <person name="Pukall R."/>
            <person name="Goker M."/>
            <person name="Detter J.C."/>
            <person name="Woyke T."/>
            <person name="Bristow J."/>
            <person name="Eisen J.A."/>
            <person name="Markowitz V."/>
            <person name="Hugenholtz P."/>
            <person name="Kyrpides N.C."/>
            <person name="Klenk H.P."/>
            <person name="Mavromatis K."/>
        </authorList>
    </citation>
    <scope>NUCLEOTIDE SEQUENCE [LARGE SCALE GENOMIC DNA]</scope>
    <source>
        <strain evidence="12">ATCC 700253 / DSM 10332 / NAL</strain>
    </source>
</reference>
<dbReference type="CDD" id="cd02009">
    <property type="entry name" value="TPP_SHCHC_synthase"/>
    <property type="match status" value="1"/>
</dbReference>
<dbReference type="InterPro" id="IPR032264">
    <property type="entry name" value="MenD_middle"/>
</dbReference>
<name>G8TVU5_SULAD</name>
<dbReference type="NCBIfam" id="TIGR00173">
    <property type="entry name" value="menD"/>
    <property type="match status" value="1"/>
</dbReference>
<dbReference type="STRING" id="679936.Sulac_1292"/>
<dbReference type="PIRSF" id="PIRSF004983">
    <property type="entry name" value="MenD"/>
    <property type="match status" value="1"/>
</dbReference>
<evidence type="ECO:0000256" key="4">
    <source>
        <dbReference type="ARBA" id="ARBA00022842"/>
    </source>
</evidence>
<feature type="domain" description="Thiamine pyrophosphate enzyme TPP-binding" evidence="8">
    <location>
        <begin position="425"/>
        <end position="539"/>
    </location>
</feature>